<evidence type="ECO:0000313" key="9">
    <source>
        <dbReference type="EMBL" id="CEO50977.1"/>
    </source>
</evidence>
<evidence type="ECO:0000256" key="7">
    <source>
        <dbReference type="SAM" id="Phobius"/>
    </source>
</evidence>
<evidence type="ECO:0000259" key="8">
    <source>
        <dbReference type="Pfam" id="PF20684"/>
    </source>
</evidence>
<feature type="transmembrane region" description="Helical" evidence="7">
    <location>
        <begin position="161"/>
        <end position="187"/>
    </location>
</feature>
<dbReference type="AlphaFoldDB" id="A0A0B7K5Z3"/>
<feature type="domain" description="Rhodopsin" evidence="8">
    <location>
        <begin position="72"/>
        <end position="309"/>
    </location>
</feature>
<feature type="transmembrane region" description="Helical" evidence="7">
    <location>
        <begin position="247"/>
        <end position="269"/>
    </location>
</feature>
<evidence type="ECO:0000256" key="2">
    <source>
        <dbReference type="ARBA" id="ARBA00022692"/>
    </source>
</evidence>
<accession>A0A0B7K5Z3</accession>
<proteinExistence type="inferred from homology"/>
<evidence type="ECO:0000256" key="4">
    <source>
        <dbReference type="ARBA" id="ARBA00023136"/>
    </source>
</evidence>
<evidence type="ECO:0000256" key="6">
    <source>
        <dbReference type="SAM" id="MobiDB-lite"/>
    </source>
</evidence>
<feature type="transmembrane region" description="Helical" evidence="7">
    <location>
        <begin position="281"/>
        <end position="304"/>
    </location>
</feature>
<keyword evidence="4 7" id="KW-0472">Membrane</keyword>
<organism evidence="9">
    <name type="scientific">Bionectria ochroleuca</name>
    <name type="common">Gliocladium roseum</name>
    <dbReference type="NCBI Taxonomy" id="29856"/>
    <lineage>
        <taxon>Eukaryota</taxon>
        <taxon>Fungi</taxon>
        <taxon>Dikarya</taxon>
        <taxon>Ascomycota</taxon>
        <taxon>Pezizomycotina</taxon>
        <taxon>Sordariomycetes</taxon>
        <taxon>Hypocreomycetidae</taxon>
        <taxon>Hypocreales</taxon>
        <taxon>Bionectriaceae</taxon>
        <taxon>Clonostachys</taxon>
    </lineage>
</organism>
<dbReference type="InterPro" id="IPR049326">
    <property type="entry name" value="Rhodopsin_dom_fungi"/>
</dbReference>
<dbReference type="Pfam" id="PF20684">
    <property type="entry name" value="Fung_rhodopsin"/>
    <property type="match status" value="1"/>
</dbReference>
<evidence type="ECO:0000256" key="3">
    <source>
        <dbReference type="ARBA" id="ARBA00022989"/>
    </source>
</evidence>
<dbReference type="EMBL" id="CDPU01000021">
    <property type="protein sequence ID" value="CEO50977.1"/>
    <property type="molecule type" value="Genomic_DNA"/>
</dbReference>
<comment type="similarity">
    <text evidence="5">Belongs to the SAT4 family.</text>
</comment>
<dbReference type="PANTHER" id="PTHR33048">
    <property type="entry name" value="PTH11-LIKE INTEGRAL MEMBRANE PROTEIN (AFU_ORTHOLOGUE AFUA_5G11245)"/>
    <property type="match status" value="1"/>
</dbReference>
<reference evidence="9" key="1">
    <citation type="submission" date="2015-01" db="EMBL/GenBank/DDBJ databases">
        <authorList>
            <person name="Durling Mikael"/>
        </authorList>
    </citation>
    <scope>NUCLEOTIDE SEQUENCE</scope>
</reference>
<feature type="transmembrane region" description="Helical" evidence="7">
    <location>
        <begin position="129"/>
        <end position="154"/>
    </location>
</feature>
<evidence type="ECO:0000256" key="1">
    <source>
        <dbReference type="ARBA" id="ARBA00004141"/>
    </source>
</evidence>
<protein>
    <recommendedName>
        <fullName evidence="8">Rhodopsin domain-containing protein</fullName>
    </recommendedName>
</protein>
<feature type="transmembrane region" description="Helical" evidence="7">
    <location>
        <begin position="52"/>
        <end position="76"/>
    </location>
</feature>
<gene>
    <name evidence="9" type="ORF">BN869_000007035_1</name>
</gene>
<keyword evidence="2 7" id="KW-0812">Transmembrane</keyword>
<sequence length="436" mass="47579">PQSGFWQKRAKKHLRSGYAPSSRECEGRHISITISVGFPPAVTMTLQPTGPAMGLFLLSIILLAFSWITMGLRIWVRTSIRSMGLDDYMMVAGLISYTAACVSTIAGSLNGVGSPPEMITDYYDKQGRMWFMFFQLFYVLSTVPIKASICIALLRITNQKIYHYIIYAVIALSTIAAVITDIAVLAWCKPVSATWDPSLGSCADASLITNVSYYISATSILTDWTTAILPAVILWDVQLHYRIKVPVMILLGFGFVASTATLVRLRYLLAYNATEAYLLNIAHIAIWSITESGLGLIAGSMATLRPLLKYIPWLGSISSSSGGATTKSGKSRQPGASSHRMQSLAHRSENATFHTVVQGGDNDCWERLSDNESQKHIMGVTSHPGDNMKGITVTTDVVLQESTSNDLSVAASKPQKNKIEFIVVSKAALDINITHL</sequence>
<feature type="transmembrane region" description="Helical" evidence="7">
    <location>
        <begin position="88"/>
        <end position="109"/>
    </location>
</feature>
<dbReference type="PANTHER" id="PTHR33048:SF96">
    <property type="entry name" value="INTEGRAL MEMBRANE PROTEIN"/>
    <property type="match status" value="1"/>
</dbReference>
<dbReference type="GO" id="GO:0016020">
    <property type="term" value="C:membrane"/>
    <property type="evidence" value="ECO:0007669"/>
    <property type="project" value="UniProtKB-SubCell"/>
</dbReference>
<evidence type="ECO:0000256" key="5">
    <source>
        <dbReference type="ARBA" id="ARBA00038359"/>
    </source>
</evidence>
<feature type="non-terminal residue" evidence="9">
    <location>
        <position position="1"/>
    </location>
</feature>
<dbReference type="InterPro" id="IPR052337">
    <property type="entry name" value="SAT4-like"/>
</dbReference>
<feature type="region of interest" description="Disordered" evidence="6">
    <location>
        <begin position="320"/>
        <end position="344"/>
    </location>
</feature>
<name>A0A0B7K5Z3_BIOOC</name>
<keyword evidence="3 7" id="KW-1133">Transmembrane helix</keyword>
<comment type="subcellular location">
    <subcellularLocation>
        <location evidence="1">Membrane</location>
        <topology evidence="1">Multi-pass membrane protein</topology>
    </subcellularLocation>
</comment>